<dbReference type="AlphaFoldDB" id="A0A840RY06"/>
<proteinExistence type="predicted"/>
<protein>
    <submittedName>
        <fullName evidence="1">Uncharacterized protein</fullName>
    </submittedName>
</protein>
<dbReference type="EMBL" id="JACHHQ010000007">
    <property type="protein sequence ID" value="MBB5201411.1"/>
    <property type="molecule type" value="Genomic_DNA"/>
</dbReference>
<sequence length="104" mass="12332">MAVQLFNLLLKQGLGNLQNSFNFLDYHGRQDEPQHRYRKPVSMHGRTIYSCKYMYNNALIDRLVGRLIDALLTHLFMRSFMCMCVEHKKTRHRGRVFLVTKLAD</sequence>
<evidence type="ECO:0000313" key="2">
    <source>
        <dbReference type="Proteomes" id="UP000571084"/>
    </source>
</evidence>
<accession>A0A840RY06</accession>
<name>A0A840RY06_9BURK</name>
<comment type="caution">
    <text evidence="1">The sequence shown here is derived from an EMBL/GenBank/DDBJ whole genome shotgun (WGS) entry which is preliminary data.</text>
</comment>
<gene>
    <name evidence="1" type="ORF">HNR39_003264</name>
</gene>
<keyword evidence="2" id="KW-1185">Reference proteome</keyword>
<reference evidence="1 2" key="1">
    <citation type="submission" date="2020-08" db="EMBL/GenBank/DDBJ databases">
        <title>Genomic Encyclopedia of Type Strains, Phase IV (KMG-IV): sequencing the most valuable type-strain genomes for metagenomic binning, comparative biology and taxonomic classification.</title>
        <authorList>
            <person name="Goeker M."/>
        </authorList>
    </citation>
    <scope>NUCLEOTIDE SEQUENCE [LARGE SCALE GENOMIC DNA]</scope>
    <source>
        <strain evidence="1 2">DSM 23240</strain>
    </source>
</reference>
<evidence type="ECO:0000313" key="1">
    <source>
        <dbReference type="EMBL" id="MBB5201411.1"/>
    </source>
</evidence>
<dbReference type="Proteomes" id="UP000571084">
    <property type="component" value="Unassembled WGS sequence"/>
</dbReference>
<organism evidence="1 2">
    <name type="scientific">Glaciimonas immobilis</name>
    <dbReference type="NCBI Taxonomy" id="728004"/>
    <lineage>
        <taxon>Bacteria</taxon>
        <taxon>Pseudomonadati</taxon>
        <taxon>Pseudomonadota</taxon>
        <taxon>Betaproteobacteria</taxon>
        <taxon>Burkholderiales</taxon>
        <taxon>Oxalobacteraceae</taxon>
        <taxon>Glaciimonas</taxon>
    </lineage>
</organism>